<reference evidence="2" key="1">
    <citation type="submission" date="2022-04" db="EMBL/GenBank/DDBJ databases">
        <title>Lysobacter sp. CAU 1642 isolated from sea sand.</title>
        <authorList>
            <person name="Kim W."/>
        </authorList>
    </citation>
    <scope>NUCLEOTIDE SEQUENCE</scope>
    <source>
        <strain evidence="2">CAU 1642</strain>
    </source>
</reference>
<comment type="caution">
    <text evidence="2">The sequence shown here is derived from an EMBL/GenBank/DDBJ whole genome shotgun (WGS) entry which is preliminary data.</text>
</comment>
<dbReference type="PANTHER" id="PTHR47495">
    <property type="entry name" value="ALDEHYDE DEHYDROGENASE"/>
    <property type="match status" value="1"/>
</dbReference>
<dbReference type="PROSITE" id="PS51318">
    <property type="entry name" value="TAT"/>
    <property type="match status" value="1"/>
</dbReference>
<dbReference type="Pfam" id="PF20256">
    <property type="entry name" value="MoCoBD_2"/>
    <property type="match status" value="2"/>
</dbReference>
<gene>
    <name evidence="2" type="ORF">M0G41_06360</name>
</gene>
<protein>
    <submittedName>
        <fullName evidence="2">Molybdopterin-dependent oxidoreductase</fullName>
    </submittedName>
</protein>
<accession>A0ABT0GFH1</accession>
<dbReference type="InterPro" id="IPR006311">
    <property type="entry name" value="TAT_signal"/>
</dbReference>
<dbReference type="InterPro" id="IPR008274">
    <property type="entry name" value="AldOxase/xan_DH_MoCoBD1"/>
</dbReference>
<proteinExistence type="predicted"/>
<evidence type="ECO:0000313" key="3">
    <source>
        <dbReference type="Proteomes" id="UP001431449"/>
    </source>
</evidence>
<dbReference type="Gene3D" id="3.30.365.10">
    <property type="entry name" value="Aldehyde oxidase/xanthine dehydrogenase, molybdopterin binding domain"/>
    <property type="match status" value="4"/>
</dbReference>
<dbReference type="InterPro" id="IPR046867">
    <property type="entry name" value="AldOxase/xan_DH_MoCoBD2"/>
</dbReference>
<feature type="domain" description="Aldehyde oxidase/xanthine dehydrogenase a/b hammerhead" evidence="1">
    <location>
        <begin position="211"/>
        <end position="289"/>
    </location>
</feature>
<dbReference type="PANTHER" id="PTHR47495:SF2">
    <property type="entry name" value="ALDEHYDE DEHYDROGENASE"/>
    <property type="match status" value="1"/>
</dbReference>
<dbReference type="InterPro" id="IPR037165">
    <property type="entry name" value="AldOxase/xan_DH_Mopterin-bd_sf"/>
</dbReference>
<sequence>MSVQPGRRRFLGTTLLGGGSLVIGLHLPGLLPLAIADAPVAGGFRPNAFVEINEDGEIVLYVAQAEMGQGVLTSLPMLLAEELDVELSQVRIQRVGVNPAFNHPYFNAQVTGGSTSVRGFFEPLRRAGAQARQMLMEAAAERLEVPRESLRTESGSVIDTASGRRLAYAELAAAAAKLPVPDAAAVALKPASEFRLIGKGQARIEAPGKVDGSAGFGLDVRLPGMLTAVVAWPPVPGATLKSFDATAAKAVPGVVKVKQVPEGVAVIARDFWTARKGRDALRLEWDDGANAAFDSEIQGREYAELASRPGALAVERGDGDRPLEGAEGVIELDVEVPYLAHATMEPLNATVHHKGDSAEIWTGTQMPGADAARAAGLLGVAVDKVVLHPQLLGGGFGRRANPVSDFVAVAANVAKGEGLPVKTVYTREDDTRGGWYRPRALHRMRLALGENGLPKTWQHRVVAQSIMQGTPFESMGVKDGVDFSVVEGVIDLPYAVPNLRVECILAPRVLPVLWWRSVGHTHTALAVEHLVDVAARKAGVDPLDYRRRLLSEHPRWLAVLEQAAARSDWGKPLQEGHARGFAIHKSFETIVAQVAEVSIKGGRPRLHRVTAVADMGRVINPRHARVQIESGIVFGLSAALHQQITFAEGRVQQSNFHDFPLLRQSEMPRIEVHLVDSAEAPGGAGEPGTPPIAAALANALLALTGKPVRSLPVRLG</sequence>
<evidence type="ECO:0000259" key="1">
    <source>
        <dbReference type="SMART" id="SM01008"/>
    </source>
</evidence>
<dbReference type="RefSeq" id="WP_248206627.1">
    <property type="nucleotide sequence ID" value="NZ_JALNMH010000004.1"/>
</dbReference>
<dbReference type="SMART" id="SM01008">
    <property type="entry name" value="Ald_Xan_dh_C"/>
    <property type="match status" value="1"/>
</dbReference>
<name>A0ABT0GFH1_9GAMM</name>
<dbReference type="PIRSF" id="PIRSF036389">
    <property type="entry name" value="IOR_B"/>
    <property type="match status" value="1"/>
</dbReference>
<dbReference type="InterPro" id="IPR000674">
    <property type="entry name" value="Ald_Oxase/Xan_DH_a/b"/>
</dbReference>
<dbReference type="Pfam" id="PF02738">
    <property type="entry name" value="MoCoBD_1"/>
    <property type="match status" value="1"/>
</dbReference>
<dbReference type="SUPFAM" id="SSF56003">
    <property type="entry name" value="Molybdenum cofactor-binding domain"/>
    <property type="match status" value="2"/>
</dbReference>
<dbReference type="EMBL" id="JALNMH010000004">
    <property type="protein sequence ID" value="MCK7593290.1"/>
    <property type="molecule type" value="Genomic_DNA"/>
</dbReference>
<keyword evidence="3" id="KW-1185">Reference proteome</keyword>
<dbReference type="Proteomes" id="UP001431449">
    <property type="component" value="Unassembled WGS sequence"/>
</dbReference>
<evidence type="ECO:0000313" key="2">
    <source>
        <dbReference type="EMBL" id="MCK7593290.1"/>
    </source>
</evidence>
<organism evidence="2 3">
    <name type="scientific">Pseudomarimonas salicorniae</name>
    <dbReference type="NCBI Taxonomy" id="2933270"/>
    <lineage>
        <taxon>Bacteria</taxon>
        <taxon>Pseudomonadati</taxon>
        <taxon>Pseudomonadota</taxon>
        <taxon>Gammaproteobacteria</taxon>
        <taxon>Lysobacterales</taxon>
        <taxon>Lysobacteraceae</taxon>
        <taxon>Pseudomarimonas</taxon>
    </lineage>
</organism>
<dbReference type="Gene3D" id="3.90.1170.50">
    <property type="entry name" value="Aldehyde oxidase/xanthine dehydrogenase, a/b hammerhead"/>
    <property type="match status" value="1"/>
</dbReference>
<dbReference type="InterPro" id="IPR012368">
    <property type="entry name" value="OxRdtase_Mopterin-bd_su_IorB"/>
</dbReference>
<dbReference type="InterPro" id="IPR052516">
    <property type="entry name" value="N-heterocyclic_Hydroxylase"/>
</dbReference>